<dbReference type="FunFam" id="3.40.50.720:FF:000084">
    <property type="entry name" value="Short-chain dehydrogenase reductase"/>
    <property type="match status" value="1"/>
</dbReference>
<dbReference type="PANTHER" id="PTHR42879">
    <property type="entry name" value="3-OXOACYL-(ACYL-CARRIER-PROTEIN) REDUCTASE"/>
    <property type="match status" value="1"/>
</dbReference>
<dbReference type="Proteomes" id="UP000315677">
    <property type="component" value="Unassembled WGS sequence"/>
</dbReference>
<dbReference type="Gene3D" id="3.40.50.720">
    <property type="entry name" value="NAD(P)-binding Rossmann-like Domain"/>
    <property type="match status" value="1"/>
</dbReference>
<reference evidence="4 5" key="1">
    <citation type="submission" date="2019-06" db="EMBL/GenBank/DDBJ databases">
        <title>Sequencing the genomes of 1000 actinobacteria strains.</title>
        <authorList>
            <person name="Klenk H.-P."/>
        </authorList>
    </citation>
    <scope>NUCLEOTIDE SEQUENCE [LARGE SCALE GENOMIC DNA]</scope>
    <source>
        <strain evidence="4 5">DSM 45301</strain>
    </source>
</reference>
<dbReference type="InterPro" id="IPR057326">
    <property type="entry name" value="KR_dom"/>
</dbReference>
<accession>A0A543CY01</accession>
<dbReference type="SMART" id="SM00822">
    <property type="entry name" value="PKS_KR"/>
    <property type="match status" value="1"/>
</dbReference>
<evidence type="ECO:0000256" key="2">
    <source>
        <dbReference type="ARBA" id="ARBA00023002"/>
    </source>
</evidence>
<dbReference type="AlphaFoldDB" id="A0A543CY01"/>
<sequence>MPDLVDLQRRTVLITGGGQGVGRRVALHTAEHGAGAVVVTDFRRERAEKVAREVEELGVAALAVQGDASDLAAATAAVAAATERFGGVDVLVNNAGNAGPQPTEAMTAPFWEQSPAEWHGYLGTNLYGVLNHVHAVLPGMIEREYGRIVTVISDAGRFGEPGRECYSAAKAGAAGFIRSVAASTGRYGITANCVSLAATRTPRTERGLSDEERLAKMMKKYLIRRPGEPEDAANMILFLASDAASWMTGQTVPVNGGYSFAL</sequence>
<dbReference type="PRINTS" id="PR00081">
    <property type="entry name" value="GDHRDH"/>
</dbReference>
<dbReference type="InterPro" id="IPR020904">
    <property type="entry name" value="Sc_DH/Rdtase_CS"/>
</dbReference>
<dbReference type="PANTHER" id="PTHR42879:SF2">
    <property type="entry name" value="3-OXOACYL-[ACYL-CARRIER-PROTEIN] REDUCTASE FABG"/>
    <property type="match status" value="1"/>
</dbReference>
<evidence type="ECO:0000313" key="4">
    <source>
        <dbReference type="EMBL" id="TQM01939.1"/>
    </source>
</evidence>
<dbReference type="SUPFAM" id="SSF51735">
    <property type="entry name" value="NAD(P)-binding Rossmann-fold domains"/>
    <property type="match status" value="1"/>
</dbReference>
<dbReference type="InterPro" id="IPR036291">
    <property type="entry name" value="NAD(P)-bd_dom_sf"/>
</dbReference>
<evidence type="ECO:0000313" key="5">
    <source>
        <dbReference type="Proteomes" id="UP000315677"/>
    </source>
</evidence>
<dbReference type="OrthoDB" id="7064009at2"/>
<dbReference type="GO" id="GO:0016491">
    <property type="term" value="F:oxidoreductase activity"/>
    <property type="evidence" value="ECO:0007669"/>
    <property type="project" value="UniProtKB-KW"/>
</dbReference>
<dbReference type="GO" id="GO:0032787">
    <property type="term" value="P:monocarboxylic acid metabolic process"/>
    <property type="evidence" value="ECO:0007669"/>
    <property type="project" value="UniProtKB-ARBA"/>
</dbReference>
<dbReference type="PROSITE" id="PS00061">
    <property type="entry name" value="ADH_SHORT"/>
    <property type="match status" value="1"/>
</dbReference>
<dbReference type="InterPro" id="IPR050259">
    <property type="entry name" value="SDR"/>
</dbReference>
<dbReference type="InterPro" id="IPR002347">
    <property type="entry name" value="SDR_fam"/>
</dbReference>
<keyword evidence="5" id="KW-1185">Reference proteome</keyword>
<dbReference type="RefSeq" id="WP_142065036.1">
    <property type="nucleotide sequence ID" value="NZ_VFPA01000008.1"/>
</dbReference>
<gene>
    <name evidence="4" type="ORF">FB558_8458</name>
</gene>
<proteinExistence type="inferred from homology"/>
<organism evidence="4 5">
    <name type="scientific">Pseudonocardia kunmingensis</name>
    <dbReference type="NCBI Taxonomy" id="630975"/>
    <lineage>
        <taxon>Bacteria</taxon>
        <taxon>Bacillati</taxon>
        <taxon>Actinomycetota</taxon>
        <taxon>Actinomycetes</taxon>
        <taxon>Pseudonocardiales</taxon>
        <taxon>Pseudonocardiaceae</taxon>
        <taxon>Pseudonocardia</taxon>
    </lineage>
</organism>
<dbReference type="EMBL" id="VFPA01000008">
    <property type="protein sequence ID" value="TQM01939.1"/>
    <property type="molecule type" value="Genomic_DNA"/>
</dbReference>
<name>A0A543CY01_9PSEU</name>
<comment type="similarity">
    <text evidence="1">Belongs to the short-chain dehydrogenases/reductases (SDR) family.</text>
</comment>
<evidence type="ECO:0000259" key="3">
    <source>
        <dbReference type="SMART" id="SM00822"/>
    </source>
</evidence>
<feature type="domain" description="Ketoreductase" evidence="3">
    <location>
        <begin position="10"/>
        <end position="197"/>
    </location>
</feature>
<comment type="caution">
    <text evidence="4">The sequence shown here is derived from an EMBL/GenBank/DDBJ whole genome shotgun (WGS) entry which is preliminary data.</text>
</comment>
<protein>
    <submittedName>
        <fullName evidence="4">3-oxoacyl-[acyl-carrier protein] reductase</fullName>
    </submittedName>
</protein>
<dbReference type="Pfam" id="PF13561">
    <property type="entry name" value="adh_short_C2"/>
    <property type="match status" value="1"/>
</dbReference>
<dbReference type="CDD" id="cd05233">
    <property type="entry name" value="SDR_c"/>
    <property type="match status" value="1"/>
</dbReference>
<keyword evidence="2" id="KW-0560">Oxidoreductase</keyword>
<dbReference type="PRINTS" id="PR00080">
    <property type="entry name" value="SDRFAMILY"/>
</dbReference>
<evidence type="ECO:0000256" key="1">
    <source>
        <dbReference type="ARBA" id="ARBA00006484"/>
    </source>
</evidence>